<protein>
    <submittedName>
        <fullName evidence="1 2">Uncharacterized protein</fullName>
    </submittedName>
</protein>
<dbReference type="EnsemblPlants" id="KEH38779">
    <property type="protein sequence ID" value="KEH38779"/>
    <property type="gene ID" value="MTR_2g079820"/>
</dbReference>
<accession>A0A072V9R2</accession>
<name>A0A072V9R2_MEDTR</name>
<dbReference type="EMBL" id="CM001218">
    <property type="protein sequence ID" value="KEH38779.1"/>
    <property type="molecule type" value="Genomic_DNA"/>
</dbReference>
<reference evidence="1 3" key="2">
    <citation type="journal article" date="2014" name="BMC Genomics">
        <title>An improved genome release (version Mt4.0) for the model legume Medicago truncatula.</title>
        <authorList>
            <person name="Tang H."/>
            <person name="Krishnakumar V."/>
            <person name="Bidwell S."/>
            <person name="Rosen B."/>
            <person name="Chan A."/>
            <person name="Zhou S."/>
            <person name="Gentzbittel L."/>
            <person name="Childs K.L."/>
            <person name="Yandell M."/>
            <person name="Gundlach H."/>
            <person name="Mayer K.F."/>
            <person name="Schwartz D.C."/>
            <person name="Town C.D."/>
        </authorList>
    </citation>
    <scope>GENOME REANNOTATION</scope>
    <source>
        <strain evidence="1">A17</strain>
        <strain evidence="2 3">cv. Jemalong A17</strain>
    </source>
</reference>
<reference evidence="2" key="3">
    <citation type="submission" date="2015-04" db="UniProtKB">
        <authorList>
            <consortium name="EnsemblPlants"/>
        </authorList>
    </citation>
    <scope>IDENTIFICATION</scope>
    <source>
        <strain evidence="2">cv. Jemalong A17</strain>
    </source>
</reference>
<dbReference type="HOGENOM" id="CLU_3090225_0_0_1"/>
<evidence type="ECO:0000313" key="1">
    <source>
        <dbReference type="EMBL" id="KEH38779.1"/>
    </source>
</evidence>
<dbReference type="AlphaFoldDB" id="A0A072V9R2"/>
<gene>
    <name evidence="1" type="ordered locus">MTR_2g079820</name>
</gene>
<dbReference type="Proteomes" id="UP000002051">
    <property type="component" value="Chromosome 2"/>
</dbReference>
<sequence>MKIGKLKIEQARSKEVVAVYATKYLYKLCGQGQAKDLSSEPKETLRCQFQCI</sequence>
<evidence type="ECO:0000313" key="2">
    <source>
        <dbReference type="EnsemblPlants" id="KEH38779"/>
    </source>
</evidence>
<evidence type="ECO:0000313" key="3">
    <source>
        <dbReference type="Proteomes" id="UP000002051"/>
    </source>
</evidence>
<reference evidence="1 3" key="1">
    <citation type="journal article" date="2011" name="Nature">
        <title>The Medicago genome provides insight into the evolution of rhizobial symbioses.</title>
        <authorList>
            <person name="Young N.D."/>
            <person name="Debelle F."/>
            <person name="Oldroyd G.E."/>
            <person name="Geurts R."/>
            <person name="Cannon S.B."/>
            <person name="Udvardi M.K."/>
            <person name="Benedito V.A."/>
            <person name="Mayer K.F."/>
            <person name="Gouzy J."/>
            <person name="Schoof H."/>
            <person name="Van de Peer Y."/>
            <person name="Proost S."/>
            <person name="Cook D.R."/>
            <person name="Meyers B.C."/>
            <person name="Spannagl M."/>
            <person name="Cheung F."/>
            <person name="De Mita S."/>
            <person name="Krishnakumar V."/>
            <person name="Gundlach H."/>
            <person name="Zhou S."/>
            <person name="Mudge J."/>
            <person name="Bharti A.K."/>
            <person name="Murray J.D."/>
            <person name="Naoumkina M.A."/>
            <person name="Rosen B."/>
            <person name="Silverstein K.A."/>
            <person name="Tang H."/>
            <person name="Rombauts S."/>
            <person name="Zhao P.X."/>
            <person name="Zhou P."/>
            <person name="Barbe V."/>
            <person name="Bardou P."/>
            <person name="Bechner M."/>
            <person name="Bellec A."/>
            <person name="Berger A."/>
            <person name="Berges H."/>
            <person name="Bidwell S."/>
            <person name="Bisseling T."/>
            <person name="Choisne N."/>
            <person name="Couloux A."/>
            <person name="Denny R."/>
            <person name="Deshpande S."/>
            <person name="Dai X."/>
            <person name="Doyle J.J."/>
            <person name="Dudez A.M."/>
            <person name="Farmer A.D."/>
            <person name="Fouteau S."/>
            <person name="Franken C."/>
            <person name="Gibelin C."/>
            <person name="Gish J."/>
            <person name="Goldstein S."/>
            <person name="Gonzalez A.J."/>
            <person name="Green P.J."/>
            <person name="Hallab A."/>
            <person name="Hartog M."/>
            <person name="Hua A."/>
            <person name="Humphray S.J."/>
            <person name="Jeong D.H."/>
            <person name="Jing Y."/>
            <person name="Jocker A."/>
            <person name="Kenton S.M."/>
            <person name="Kim D.J."/>
            <person name="Klee K."/>
            <person name="Lai H."/>
            <person name="Lang C."/>
            <person name="Lin S."/>
            <person name="Macmil S.L."/>
            <person name="Magdelenat G."/>
            <person name="Matthews L."/>
            <person name="McCorrison J."/>
            <person name="Monaghan E.L."/>
            <person name="Mun J.H."/>
            <person name="Najar F.Z."/>
            <person name="Nicholson C."/>
            <person name="Noirot C."/>
            <person name="O'Bleness M."/>
            <person name="Paule C.R."/>
            <person name="Poulain J."/>
            <person name="Prion F."/>
            <person name="Qin B."/>
            <person name="Qu C."/>
            <person name="Retzel E.F."/>
            <person name="Riddle C."/>
            <person name="Sallet E."/>
            <person name="Samain S."/>
            <person name="Samson N."/>
            <person name="Sanders I."/>
            <person name="Saurat O."/>
            <person name="Scarpelli C."/>
            <person name="Schiex T."/>
            <person name="Segurens B."/>
            <person name="Severin A.J."/>
            <person name="Sherrier D.J."/>
            <person name="Shi R."/>
            <person name="Sims S."/>
            <person name="Singer S.R."/>
            <person name="Sinharoy S."/>
            <person name="Sterck L."/>
            <person name="Viollet A."/>
            <person name="Wang B.B."/>
            <person name="Wang K."/>
            <person name="Wang M."/>
            <person name="Wang X."/>
            <person name="Warfsmann J."/>
            <person name="Weissenbach J."/>
            <person name="White D.D."/>
            <person name="White J.D."/>
            <person name="Wiley G.B."/>
            <person name="Wincker P."/>
            <person name="Xing Y."/>
            <person name="Yang L."/>
            <person name="Yao Z."/>
            <person name="Ying F."/>
            <person name="Zhai J."/>
            <person name="Zhou L."/>
            <person name="Zuber A."/>
            <person name="Denarie J."/>
            <person name="Dixon R.A."/>
            <person name="May G.D."/>
            <person name="Schwartz D.C."/>
            <person name="Rogers J."/>
            <person name="Quetier F."/>
            <person name="Town C.D."/>
            <person name="Roe B.A."/>
        </authorList>
    </citation>
    <scope>NUCLEOTIDE SEQUENCE [LARGE SCALE GENOMIC DNA]</scope>
    <source>
        <strain evidence="1">A17</strain>
        <strain evidence="2 3">cv. Jemalong A17</strain>
    </source>
</reference>
<organism evidence="1 3">
    <name type="scientific">Medicago truncatula</name>
    <name type="common">Barrel medic</name>
    <name type="synonym">Medicago tribuloides</name>
    <dbReference type="NCBI Taxonomy" id="3880"/>
    <lineage>
        <taxon>Eukaryota</taxon>
        <taxon>Viridiplantae</taxon>
        <taxon>Streptophyta</taxon>
        <taxon>Embryophyta</taxon>
        <taxon>Tracheophyta</taxon>
        <taxon>Spermatophyta</taxon>
        <taxon>Magnoliopsida</taxon>
        <taxon>eudicotyledons</taxon>
        <taxon>Gunneridae</taxon>
        <taxon>Pentapetalae</taxon>
        <taxon>rosids</taxon>
        <taxon>fabids</taxon>
        <taxon>Fabales</taxon>
        <taxon>Fabaceae</taxon>
        <taxon>Papilionoideae</taxon>
        <taxon>50 kb inversion clade</taxon>
        <taxon>NPAAA clade</taxon>
        <taxon>Hologalegina</taxon>
        <taxon>IRL clade</taxon>
        <taxon>Trifolieae</taxon>
        <taxon>Medicago</taxon>
    </lineage>
</organism>
<proteinExistence type="predicted"/>
<keyword evidence="3" id="KW-1185">Reference proteome</keyword>